<feature type="coiled-coil region" evidence="1">
    <location>
        <begin position="32"/>
        <end position="73"/>
    </location>
</feature>
<evidence type="ECO:0000256" key="2">
    <source>
        <dbReference type="SAM" id="Phobius"/>
    </source>
</evidence>
<keyword evidence="2" id="KW-1133">Transmembrane helix</keyword>
<gene>
    <name evidence="3" type="ORF">ACFOGI_02975</name>
</gene>
<name>A0ABV7CSF7_9BACI</name>
<evidence type="ECO:0000313" key="4">
    <source>
        <dbReference type="Proteomes" id="UP001595279"/>
    </source>
</evidence>
<sequence>MFEDFSSVILLVVFLISVFIILRQNKSGSHAAVSVNEKYEAAEKEISEANRLRREQIQVNREILDELKEIKEKIDLK</sequence>
<keyword evidence="2" id="KW-0472">Membrane</keyword>
<keyword evidence="4" id="KW-1185">Reference proteome</keyword>
<accession>A0ABV7CSF7</accession>
<keyword evidence="2" id="KW-0812">Transmembrane</keyword>
<organism evidence="3 4">
    <name type="scientific">Virgibacillus xinjiangensis</name>
    <dbReference type="NCBI Taxonomy" id="393090"/>
    <lineage>
        <taxon>Bacteria</taxon>
        <taxon>Bacillati</taxon>
        <taxon>Bacillota</taxon>
        <taxon>Bacilli</taxon>
        <taxon>Bacillales</taxon>
        <taxon>Bacillaceae</taxon>
        <taxon>Virgibacillus</taxon>
    </lineage>
</organism>
<dbReference type="Proteomes" id="UP001595279">
    <property type="component" value="Unassembled WGS sequence"/>
</dbReference>
<dbReference type="EMBL" id="JBHRSA010000005">
    <property type="protein sequence ID" value="MFC3039210.1"/>
    <property type="molecule type" value="Genomic_DNA"/>
</dbReference>
<feature type="transmembrane region" description="Helical" evidence="2">
    <location>
        <begin position="6"/>
        <end position="22"/>
    </location>
</feature>
<protein>
    <submittedName>
        <fullName evidence="3">Uncharacterized protein</fullName>
    </submittedName>
</protein>
<keyword evidence="1" id="KW-0175">Coiled coil</keyword>
<dbReference type="RefSeq" id="WP_390268188.1">
    <property type="nucleotide sequence ID" value="NZ_JBHRSA010000005.1"/>
</dbReference>
<proteinExistence type="predicted"/>
<evidence type="ECO:0000313" key="3">
    <source>
        <dbReference type="EMBL" id="MFC3039210.1"/>
    </source>
</evidence>
<comment type="caution">
    <text evidence="3">The sequence shown here is derived from an EMBL/GenBank/DDBJ whole genome shotgun (WGS) entry which is preliminary data.</text>
</comment>
<reference evidence="4" key="1">
    <citation type="journal article" date="2019" name="Int. J. Syst. Evol. Microbiol.">
        <title>The Global Catalogue of Microorganisms (GCM) 10K type strain sequencing project: providing services to taxonomists for standard genome sequencing and annotation.</title>
        <authorList>
            <consortium name="The Broad Institute Genomics Platform"/>
            <consortium name="The Broad Institute Genome Sequencing Center for Infectious Disease"/>
            <person name="Wu L."/>
            <person name="Ma J."/>
        </authorList>
    </citation>
    <scope>NUCLEOTIDE SEQUENCE [LARGE SCALE GENOMIC DNA]</scope>
    <source>
        <strain evidence="4">KCTC 13128</strain>
    </source>
</reference>
<evidence type="ECO:0000256" key="1">
    <source>
        <dbReference type="SAM" id="Coils"/>
    </source>
</evidence>